<feature type="region of interest" description="Disordered" evidence="1">
    <location>
        <begin position="83"/>
        <end position="102"/>
    </location>
</feature>
<comment type="caution">
    <text evidence="2">The sequence shown here is derived from an EMBL/GenBank/DDBJ whole genome shotgun (WGS) entry which is preliminary data.</text>
</comment>
<dbReference type="RefSeq" id="WP_181750098.1">
    <property type="nucleotide sequence ID" value="NZ_JACEIQ010000001.1"/>
</dbReference>
<name>A0A7W1WN31_9BACL</name>
<organism evidence="2 3">
    <name type="scientific">Paenactinomyces guangxiensis</name>
    <dbReference type="NCBI Taxonomy" id="1490290"/>
    <lineage>
        <taxon>Bacteria</taxon>
        <taxon>Bacillati</taxon>
        <taxon>Bacillota</taxon>
        <taxon>Bacilli</taxon>
        <taxon>Bacillales</taxon>
        <taxon>Thermoactinomycetaceae</taxon>
        <taxon>Paenactinomyces</taxon>
    </lineage>
</organism>
<reference evidence="2 3" key="1">
    <citation type="submission" date="2020-07" db="EMBL/GenBank/DDBJ databases">
        <authorList>
            <person name="Feng H."/>
        </authorList>
    </citation>
    <scope>NUCLEOTIDE SEQUENCE [LARGE SCALE GENOMIC DNA]</scope>
    <source>
        <strain evidence="3">s-10</strain>
    </source>
</reference>
<evidence type="ECO:0000256" key="1">
    <source>
        <dbReference type="SAM" id="MobiDB-lite"/>
    </source>
</evidence>
<sequence>MITSGAVFTSGLALFHINNPYVPATQPWHESFHHAGEAEFRGATLWRPARRKNRTRETARQFSLELASLPNAYAPCAVLGPAIPTSSQGANRERDRILLPPH</sequence>
<proteinExistence type="predicted"/>
<accession>A0A7W1WN31</accession>
<evidence type="ECO:0000313" key="3">
    <source>
        <dbReference type="Proteomes" id="UP000535491"/>
    </source>
</evidence>
<dbReference type="EMBL" id="JACEIQ010000001">
    <property type="protein sequence ID" value="MBA4492870.1"/>
    <property type="molecule type" value="Genomic_DNA"/>
</dbReference>
<dbReference type="Proteomes" id="UP000535491">
    <property type="component" value="Unassembled WGS sequence"/>
</dbReference>
<evidence type="ECO:0000313" key="2">
    <source>
        <dbReference type="EMBL" id="MBA4492870.1"/>
    </source>
</evidence>
<gene>
    <name evidence="2" type="ORF">H1191_00895</name>
</gene>
<dbReference type="AlphaFoldDB" id="A0A7W1WN31"/>
<keyword evidence="3" id="KW-1185">Reference proteome</keyword>
<protein>
    <submittedName>
        <fullName evidence="2">Uncharacterized protein</fullName>
    </submittedName>
</protein>
<feature type="compositionally biased region" description="Basic and acidic residues" evidence="1">
    <location>
        <begin position="91"/>
        <end position="102"/>
    </location>
</feature>